<dbReference type="Proteomes" id="UP000004478">
    <property type="component" value="Unassembled WGS sequence"/>
</dbReference>
<proteinExistence type="predicted"/>
<organism evidence="1 2">
    <name type="scientific">Cecembia lonarensis (strain CCUG 58316 / KCTC 22772 / LW9)</name>
    <dbReference type="NCBI Taxonomy" id="1225176"/>
    <lineage>
        <taxon>Bacteria</taxon>
        <taxon>Pseudomonadati</taxon>
        <taxon>Bacteroidota</taxon>
        <taxon>Cytophagia</taxon>
        <taxon>Cytophagales</taxon>
        <taxon>Cyclobacteriaceae</taxon>
        <taxon>Cecembia</taxon>
    </lineage>
</organism>
<reference evidence="1 2" key="1">
    <citation type="journal article" date="2012" name="J. Bacteriol.">
        <title>Draft Genome Sequence of Cecembia lonarensis Strain LW9T, Isolated from Lonar Lake, a Haloalkaline Lake in India.</title>
        <authorList>
            <person name="Shivaji S."/>
            <person name="Ara S."/>
            <person name="Singh A."/>
            <person name="Pinnaka A.K."/>
        </authorList>
    </citation>
    <scope>NUCLEOTIDE SEQUENCE [LARGE SCALE GENOMIC DNA]</scope>
    <source>
        <strain evidence="1 2">LW9</strain>
    </source>
</reference>
<accession>K1L0S2</accession>
<evidence type="ECO:0000313" key="1">
    <source>
        <dbReference type="EMBL" id="EKB48371.1"/>
    </source>
</evidence>
<comment type="caution">
    <text evidence="1">The sequence shown here is derived from an EMBL/GenBank/DDBJ whole genome shotgun (WGS) entry which is preliminary data.</text>
</comment>
<evidence type="ECO:0000313" key="2">
    <source>
        <dbReference type="Proteomes" id="UP000004478"/>
    </source>
</evidence>
<sequence length="42" mass="4906">MQLLLTTSSIQKILGILSEEVQINYFIFKREGKFLFLSNTKI</sequence>
<keyword evidence="2" id="KW-1185">Reference proteome</keyword>
<gene>
    <name evidence="1" type="ORF">B879_03007</name>
</gene>
<protein>
    <submittedName>
        <fullName evidence="1">Uncharacterized protein</fullName>
    </submittedName>
</protein>
<name>K1L0S2_CECL9</name>
<dbReference type="AlphaFoldDB" id="K1L0S2"/>
<dbReference type="EMBL" id="AMGM01000055">
    <property type="protein sequence ID" value="EKB48371.1"/>
    <property type="molecule type" value="Genomic_DNA"/>
</dbReference>